<organism evidence="2 3">
    <name type="scientific">Pseudonocardia parietis</name>
    <dbReference type="NCBI Taxonomy" id="570936"/>
    <lineage>
        <taxon>Bacteria</taxon>
        <taxon>Bacillati</taxon>
        <taxon>Actinomycetota</taxon>
        <taxon>Actinomycetes</taxon>
        <taxon>Pseudonocardiales</taxon>
        <taxon>Pseudonocardiaceae</taxon>
        <taxon>Pseudonocardia</taxon>
    </lineage>
</organism>
<dbReference type="EMBL" id="JAGINU010000001">
    <property type="protein sequence ID" value="MBP2367077.1"/>
    <property type="molecule type" value="Genomic_DNA"/>
</dbReference>
<evidence type="ECO:0000256" key="1">
    <source>
        <dbReference type="SAM" id="MobiDB-lite"/>
    </source>
</evidence>
<evidence type="ECO:0000313" key="3">
    <source>
        <dbReference type="Proteomes" id="UP001519295"/>
    </source>
</evidence>
<reference evidence="2 3" key="1">
    <citation type="submission" date="2021-03" db="EMBL/GenBank/DDBJ databases">
        <title>Sequencing the genomes of 1000 actinobacteria strains.</title>
        <authorList>
            <person name="Klenk H.-P."/>
        </authorList>
    </citation>
    <scope>NUCLEOTIDE SEQUENCE [LARGE SCALE GENOMIC DNA]</scope>
    <source>
        <strain evidence="2 3">DSM 45256</strain>
    </source>
</reference>
<protein>
    <submittedName>
        <fullName evidence="2">Uncharacterized protein</fullName>
    </submittedName>
</protein>
<feature type="region of interest" description="Disordered" evidence="1">
    <location>
        <begin position="1"/>
        <end position="20"/>
    </location>
</feature>
<gene>
    <name evidence="2" type="ORF">JOF36_002773</name>
</gene>
<proteinExistence type="predicted"/>
<comment type="caution">
    <text evidence="2">The sequence shown here is derived from an EMBL/GenBank/DDBJ whole genome shotgun (WGS) entry which is preliminary data.</text>
</comment>
<dbReference type="InterPro" id="IPR024520">
    <property type="entry name" value="DUF3558"/>
</dbReference>
<name>A0ABS4VT19_9PSEU</name>
<keyword evidence="3" id="KW-1185">Reference proteome</keyword>
<dbReference type="Proteomes" id="UP001519295">
    <property type="component" value="Unassembled WGS sequence"/>
</dbReference>
<accession>A0ABS4VT19</accession>
<evidence type="ECO:0000313" key="2">
    <source>
        <dbReference type="EMBL" id="MBP2367077.1"/>
    </source>
</evidence>
<sequence length="127" mass="13136">MLDLRTGRPGTSHGGTSRGCTWSGNDGLGYNLQTFEQHAASAIAGGQTSVITVAGFGAVESTPPAPGTGLPFCQVVLDVADDASLRAQLQVNPSRPDAGRLTTEDVCTQLHDVAATMLANLRAQQDQ</sequence>
<dbReference type="Pfam" id="PF12079">
    <property type="entry name" value="DUF3558"/>
    <property type="match status" value="1"/>
</dbReference>